<evidence type="ECO:0000313" key="1">
    <source>
        <dbReference type="EMBL" id="SVB25457.1"/>
    </source>
</evidence>
<organism evidence="1">
    <name type="scientific">marine metagenome</name>
    <dbReference type="NCBI Taxonomy" id="408172"/>
    <lineage>
        <taxon>unclassified sequences</taxon>
        <taxon>metagenomes</taxon>
        <taxon>ecological metagenomes</taxon>
    </lineage>
</organism>
<dbReference type="EMBL" id="UINC01034509">
    <property type="protein sequence ID" value="SVB25457.1"/>
    <property type="molecule type" value="Genomic_DNA"/>
</dbReference>
<name>A0A382CJG0_9ZZZZ</name>
<sequence length="65" mass="7432">MANDNRLIVYENVPEPPQKIRRRLKVRTRVAKKPGKLSEALYNAILLRNNRGLISSVYSAIQLGK</sequence>
<accession>A0A382CJG0</accession>
<reference evidence="1" key="1">
    <citation type="submission" date="2018-05" db="EMBL/GenBank/DDBJ databases">
        <authorList>
            <person name="Lanie J.A."/>
            <person name="Ng W.-L."/>
            <person name="Kazmierczak K.M."/>
            <person name="Andrzejewski T.M."/>
            <person name="Davidsen T.M."/>
            <person name="Wayne K.J."/>
            <person name="Tettelin H."/>
            <person name="Glass J.I."/>
            <person name="Rusch D."/>
            <person name="Podicherti R."/>
            <person name="Tsui H.-C.T."/>
            <person name="Winkler M.E."/>
        </authorList>
    </citation>
    <scope>NUCLEOTIDE SEQUENCE</scope>
</reference>
<dbReference type="AlphaFoldDB" id="A0A382CJG0"/>
<gene>
    <name evidence="1" type="ORF">METZ01_LOCUS178311</name>
</gene>
<protein>
    <submittedName>
        <fullName evidence="1">Uncharacterized protein</fullName>
    </submittedName>
</protein>
<proteinExistence type="predicted"/>